<gene>
    <name evidence="2" type="ORF">DMH04_29380</name>
</gene>
<name>A0A428Z3F0_KIBAR</name>
<dbReference type="EMBL" id="QHKI01000028">
    <property type="protein sequence ID" value="RSM80651.1"/>
    <property type="molecule type" value="Genomic_DNA"/>
</dbReference>
<comment type="caution">
    <text evidence="2">The sequence shown here is derived from an EMBL/GenBank/DDBJ whole genome shotgun (WGS) entry which is preliminary data.</text>
</comment>
<sequence>MTRHDLPPRREMPPEVRDRLRRRLWSQLDVPARSPLSRVRAPIVAVVGAVAVLIAGTVVLAQNVSSSSNPMAAAAFGTANVASQGMSAELDRCSTTAAPAGDLLARPQWSFVTRFEADGVSVTAARVEGKPVFCEITATTVTVSDPFAEPGYAASSKTAAMFATSNGTVAGVVDTGWTEFELRVTAEPNRTETVTPRLSDGLFVARARTLIDPPKPGVQLYALHDGAEHKFSPVPPVLAFAGGLRN</sequence>
<protein>
    <submittedName>
        <fullName evidence="2">Uncharacterized protein</fullName>
    </submittedName>
</protein>
<proteinExistence type="predicted"/>
<evidence type="ECO:0000313" key="2">
    <source>
        <dbReference type="EMBL" id="RSM80651.1"/>
    </source>
</evidence>
<dbReference type="RefSeq" id="WP_051794123.1">
    <property type="nucleotide sequence ID" value="NZ_QHKI01000028.1"/>
</dbReference>
<organism evidence="2 3">
    <name type="scientific">Kibdelosporangium aridum</name>
    <dbReference type="NCBI Taxonomy" id="2030"/>
    <lineage>
        <taxon>Bacteria</taxon>
        <taxon>Bacillati</taxon>
        <taxon>Actinomycetota</taxon>
        <taxon>Actinomycetes</taxon>
        <taxon>Pseudonocardiales</taxon>
        <taxon>Pseudonocardiaceae</taxon>
        <taxon>Kibdelosporangium</taxon>
    </lineage>
</organism>
<keyword evidence="1" id="KW-1133">Transmembrane helix</keyword>
<evidence type="ECO:0000313" key="3">
    <source>
        <dbReference type="Proteomes" id="UP000287547"/>
    </source>
</evidence>
<accession>A0A428Z3F0</accession>
<feature type="transmembrane region" description="Helical" evidence="1">
    <location>
        <begin position="43"/>
        <end position="61"/>
    </location>
</feature>
<dbReference type="AlphaFoldDB" id="A0A428Z3F0"/>
<keyword evidence="1" id="KW-0472">Membrane</keyword>
<evidence type="ECO:0000256" key="1">
    <source>
        <dbReference type="SAM" id="Phobius"/>
    </source>
</evidence>
<reference evidence="2 3" key="1">
    <citation type="submission" date="2018-05" db="EMBL/GenBank/DDBJ databases">
        <title>Evolution of GPA BGCs.</title>
        <authorList>
            <person name="Waglechner N."/>
            <person name="Wright G.D."/>
        </authorList>
    </citation>
    <scope>NUCLEOTIDE SEQUENCE [LARGE SCALE GENOMIC DNA]</scope>
    <source>
        <strain evidence="2 3">A82846</strain>
    </source>
</reference>
<dbReference type="Proteomes" id="UP000287547">
    <property type="component" value="Unassembled WGS sequence"/>
</dbReference>
<dbReference type="OrthoDB" id="3557251at2"/>
<keyword evidence="1" id="KW-0812">Transmembrane</keyword>